<organism evidence="9 10">
    <name type="scientific">Brevibacillus ruminantium</name>
    <dbReference type="NCBI Taxonomy" id="2950604"/>
    <lineage>
        <taxon>Bacteria</taxon>
        <taxon>Bacillati</taxon>
        <taxon>Bacillota</taxon>
        <taxon>Bacilli</taxon>
        <taxon>Bacillales</taxon>
        <taxon>Paenibacillaceae</taxon>
        <taxon>Brevibacillus</taxon>
    </lineage>
</organism>
<dbReference type="SUPFAM" id="SSF88659">
    <property type="entry name" value="Sigma3 and sigma4 domains of RNA polymerase sigma factors"/>
    <property type="match status" value="1"/>
</dbReference>
<dbReference type="InterPro" id="IPR014284">
    <property type="entry name" value="RNA_pol_sigma-70_dom"/>
</dbReference>
<evidence type="ECO:0000313" key="9">
    <source>
        <dbReference type="EMBL" id="USG66837.1"/>
    </source>
</evidence>
<evidence type="ECO:0000256" key="2">
    <source>
        <dbReference type="ARBA" id="ARBA00023015"/>
    </source>
</evidence>
<dbReference type="PROSITE" id="PS01063">
    <property type="entry name" value="SIGMA70_ECF"/>
    <property type="match status" value="1"/>
</dbReference>
<dbReference type="InterPro" id="IPR039425">
    <property type="entry name" value="RNA_pol_sigma-70-like"/>
</dbReference>
<dbReference type="InterPro" id="IPR013324">
    <property type="entry name" value="RNA_pol_sigma_r3/r4-like"/>
</dbReference>
<dbReference type="NCBIfam" id="TIGR02937">
    <property type="entry name" value="sigma70-ECF"/>
    <property type="match status" value="1"/>
</dbReference>
<dbReference type="Pfam" id="PF08281">
    <property type="entry name" value="Sigma70_r4_2"/>
    <property type="match status" value="1"/>
</dbReference>
<comment type="similarity">
    <text evidence="1 6">Belongs to the sigma-70 factor family. ECF subfamily.</text>
</comment>
<dbReference type="InterPro" id="IPR000838">
    <property type="entry name" value="RNA_pol_sigma70_ECF_CS"/>
</dbReference>
<feature type="domain" description="RNA polymerase sigma-70 region 2" evidence="7">
    <location>
        <begin position="19"/>
        <end position="82"/>
    </location>
</feature>
<evidence type="ECO:0000256" key="6">
    <source>
        <dbReference type="RuleBase" id="RU000716"/>
    </source>
</evidence>
<dbReference type="EMBL" id="CP098755">
    <property type="protein sequence ID" value="USG66837.1"/>
    <property type="molecule type" value="Genomic_DNA"/>
</dbReference>
<keyword evidence="3 6" id="KW-0731">Sigma factor</keyword>
<evidence type="ECO:0000256" key="3">
    <source>
        <dbReference type="ARBA" id="ARBA00023082"/>
    </source>
</evidence>
<feature type="domain" description="RNA polymerase sigma factor 70 region 4 type 2" evidence="8">
    <location>
        <begin position="115"/>
        <end position="166"/>
    </location>
</feature>
<reference evidence="9" key="1">
    <citation type="submission" date="2022-06" db="EMBL/GenBank/DDBJ databases">
        <title>Genome sequencing of Brevibacillus sp. BB3-R1.</title>
        <authorList>
            <person name="Heo J."/>
            <person name="Lee D."/>
            <person name="Won M."/>
            <person name="Han B.-H."/>
            <person name="Hong S.-B."/>
            <person name="Kwon S.-W."/>
        </authorList>
    </citation>
    <scope>NUCLEOTIDE SEQUENCE</scope>
    <source>
        <strain evidence="9">BB3-R1</strain>
    </source>
</reference>
<evidence type="ECO:0000256" key="4">
    <source>
        <dbReference type="ARBA" id="ARBA00023125"/>
    </source>
</evidence>
<dbReference type="Gene3D" id="1.10.1740.10">
    <property type="match status" value="1"/>
</dbReference>
<name>A0ABY4WI96_9BACL</name>
<dbReference type="RefSeq" id="WP_251873942.1">
    <property type="nucleotide sequence ID" value="NZ_CP098755.1"/>
</dbReference>
<evidence type="ECO:0000259" key="8">
    <source>
        <dbReference type="Pfam" id="PF08281"/>
    </source>
</evidence>
<dbReference type="InterPro" id="IPR013249">
    <property type="entry name" value="RNA_pol_sigma70_r4_t2"/>
</dbReference>
<dbReference type="InterPro" id="IPR007627">
    <property type="entry name" value="RNA_pol_sigma70_r2"/>
</dbReference>
<dbReference type="InterPro" id="IPR036388">
    <property type="entry name" value="WH-like_DNA-bd_sf"/>
</dbReference>
<dbReference type="Proteomes" id="UP001056500">
    <property type="component" value="Chromosome"/>
</dbReference>
<dbReference type="Pfam" id="PF04542">
    <property type="entry name" value="Sigma70_r2"/>
    <property type="match status" value="1"/>
</dbReference>
<dbReference type="PANTHER" id="PTHR43133:SF60">
    <property type="entry name" value="RNA POLYMERASE SIGMA FACTOR SIGV"/>
    <property type="match status" value="1"/>
</dbReference>
<dbReference type="SUPFAM" id="SSF88946">
    <property type="entry name" value="Sigma2 domain of RNA polymerase sigma factors"/>
    <property type="match status" value="1"/>
</dbReference>
<gene>
    <name evidence="9" type="ORF">NDK47_05930</name>
</gene>
<evidence type="ECO:0000313" key="10">
    <source>
        <dbReference type="Proteomes" id="UP001056500"/>
    </source>
</evidence>
<keyword evidence="4 6" id="KW-0238">DNA-binding</keyword>
<sequence length="183" mass="21702">MIPVEPLAKKKEQIIREWVSLYHSLVFRTIYYYVKNRATAEDLTQEVFVKAYQKFESFRAEARPETWLYRIAINTAKDYLKSWNHRKTILTSTFFENNASESIEHQIMQQFQNDELVRTVMALPTKYREVIVLYYFEEVKSPEIAELLGVKESTIRVRISRGLEKLRQSLKGGDHDWISLSNS</sequence>
<dbReference type="PANTHER" id="PTHR43133">
    <property type="entry name" value="RNA POLYMERASE ECF-TYPE SIGMA FACTO"/>
    <property type="match status" value="1"/>
</dbReference>
<evidence type="ECO:0000256" key="5">
    <source>
        <dbReference type="ARBA" id="ARBA00023163"/>
    </source>
</evidence>
<dbReference type="CDD" id="cd06171">
    <property type="entry name" value="Sigma70_r4"/>
    <property type="match status" value="1"/>
</dbReference>
<keyword evidence="10" id="KW-1185">Reference proteome</keyword>
<dbReference type="InterPro" id="IPR013325">
    <property type="entry name" value="RNA_pol_sigma_r2"/>
</dbReference>
<evidence type="ECO:0000256" key="1">
    <source>
        <dbReference type="ARBA" id="ARBA00010641"/>
    </source>
</evidence>
<dbReference type="Gene3D" id="1.10.10.10">
    <property type="entry name" value="Winged helix-like DNA-binding domain superfamily/Winged helix DNA-binding domain"/>
    <property type="match status" value="1"/>
</dbReference>
<keyword evidence="5 6" id="KW-0804">Transcription</keyword>
<proteinExistence type="inferred from homology"/>
<keyword evidence="2 6" id="KW-0805">Transcription regulation</keyword>
<evidence type="ECO:0000259" key="7">
    <source>
        <dbReference type="Pfam" id="PF04542"/>
    </source>
</evidence>
<accession>A0ABY4WI96</accession>
<protein>
    <recommendedName>
        <fullName evidence="6">RNA polymerase sigma factor</fullName>
    </recommendedName>
</protein>